<evidence type="ECO:0008006" key="3">
    <source>
        <dbReference type="Google" id="ProtNLM"/>
    </source>
</evidence>
<dbReference type="Proteomes" id="UP000625568">
    <property type="component" value="Chromosome 2"/>
</dbReference>
<dbReference type="RefSeq" id="WP_123806764.1">
    <property type="nucleotide sequence ID" value="NZ_CABVPR010000129.1"/>
</dbReference>
<dbReference type="AlphaFoldDB" id="A0A892IAM4"/>
<dbReference type="GeneID" id="93129700"/>
<protein>
    <recommendedName>
        <fullName evidence="3">Peptidase C39 domain-containing protein</fullName>
    </recommendedName>
</protein>
<accession>A0A892IAM4</accession>
<name>A0A892IAM4_9BURK</name>
<proteinExistence type="predicted"/>
<reference evidence="1 2" key="1">
    <citation type="submission" date="2021-02" db="EMBL/GenBank/DDBJ databases">
        <title>FDA dAtabase for Regulatory Grade micrObial Sequences (FDA-ARGOS): Supporting development and validation of Infectious Disease Dx tests.</title>
        <authorList>
            <person name="Minogue T."/>
            <person name="Wolcott M."/>
            <person name="Wasieloski L."/>
            <person name="Aguilar W."/>
            <person name="Moore D."/>
            <person name="Jaissle J."/>
            <person name="Tallon L."/>
            <person name="Sadzewicz L."/>
            <person name="Zhao X."/>
            <person name="Boylan J."/>
            <person name="Ott S."/>
            <person name="Bowen H."/>
            <person name="Vavikolanu K."/>
            <person name="Mehta A."/>
            <person name="Aluvathingal J."/>
            <person name="Nadendla S."/>
            <person name="Yan Y."/>
            <person name="Sichtig H."/>
        </authorList>
    </citation>
    <scope>NUCLEOTIDE SEQUENCE [LARGE SCALE GENOMIC DNA]</scope>
    <source>
        <strain evidence="1 2">FDAARGOS_1272</strain>
    </source>
</reference>
<dbReference type="Gene3D" id="3.90.70.10">
    <property type="entry name" value="Cysteine proteinases"/>
    <property type="match status" value="1"/>
</dbReference>
<dbReference type="EMBL" id="CP069483">
    <property type="protein sequence ID" value="QRO79802.1"/>
    <property type="molecule type" value="Genomic_DNA"/>
</dbReference>
<gene>
    <name evidence="1" type="ORF">I6K02_25080</name>
</gene>
<evidence type="ECO:0000313" key="1">
    <source>
        <dbReference type="EMBL" id="QRO79802.1"/>
    </source>
</evidence>
<organism evidence="1 2">
    <name type="scientific">Burkholderia dolosa</name>
    <dbReference type="NCBI Taxonomy" id="152500"/>
    <lineage>
        <taxon>Bacteria</taxon>
        <taxon>Pseudomonadati</taxon>
        <taxon>Pseudomonadota</taxon>
        <taxon>Betaproteobacteria</taxon>
        <taxon>Burkholderiales</taxon>
        <taxon>Burkholderiaceae</taxon>
        <taxon>Burkholderia</taxon>
        <taxon>Burkholderia cepacia complex</taxon>
    </lineage>
</organism>
<sequence length="640" mass="72487">MATSLEIDGLGAVPRGTARGAKPVELVGASFREKAALYIQSQTKNIRKEILFILNNGKGAINDNGQKIYLKALDKPNEFITHHPDAVNPKTLERRVVVDPETLSWRYADDFDASGLNVEVLEGKNQIKLHGDYYEVVKNSDQNFEAVVRKDGGVKEYVSVYMEPLSGTWHLRVRNGRPAFNSEQAAIISQAKVQMEPGFRYVPRGNNNEKYYGAGKIYVQEQIDDFGHYPWGRYIEMSGELVPVRNVQREAPGVLYEVYNLNNPDSKGYPVEWDGDRWLFERETSVHVSDEVASSLKHDAPARDIEAKKLSSPDGNGLRWSNGGRSYIKAHDNFFEVSPSTQSDGHYIVAGSRKIKIEYRKNQWYKAATAPGFPEQLNYFPGESAVVTAYCNDGYVTAFKVDSTKTLTENLFDHFSPIDDGEYIYWKNRASNKPDLFSINKITLDRDGHKASIYYPRGKNRCPSPDILFNDVPVNFGQSGKILVSPEDYDIEFKYISSPYDMHVMRQGTIHSCGYTSAAMVAKDLQHIKNISPDVVSRYVSLRDEGAFGVFSTSLSERMAEDGISNRLVDVEDPVAYIQEKMRKNEWMGIANIDGHFCVVSRADENSFYLRDPYQGILFTDKIDKLKEYDMGRDIIEIDI</sequence>
<keyword evidence="2" id="KW-1185">Reference proteome</keyword>
<evidence type="ECO:0000313" key="2">
    <source>
        <dbReference type="Proteomes" id="UP000625568"/>
    </source>
</evidence>